<evidence type="ECO:0000313" key="1">
    <source>
        <dbReference type="EMBL" id="JAT52015.1"/>
    </source>
</evidence>
<dbReference type="Gene3D" id="2.120.10.80">
    <property type="entry name" value="Kelch-type beta propeller"/>
    <property type="match status" value="1"/>
</dbReference>
<dbReference type="PANTHER" id="PTHR31672">
    <property type="entry name" value="BNACNNG10540D PROTEIN"/>
    <property type="match status" value="1"/>
</dbReference>
<feature type="non-terminal residue" evidence="1">
    <location>
        <position position="1"/>
    </location>
</feature>
<reference evidence="1" key="1">
    <citation type="submission" date="2015-07" db="EMBL/GenBank/DDBJ databases">
        <title>Transcriptome Assembly of Anthurium amnicola.</title>
        <authorList>
            <person name="Suzuki J."/>
        </authorList>
    </citation>
    <scope>NUCLEOTIDE SEQUENCE</scope>
</reference>
<proteinExistence type="predicted"/>
<sequence>APAPAPARRDHLDDVHFLLFADLEGATPFAAAYRPSQDRWISLPIPFASCAGHCCRLCRVHAAGGALVLAEQNKGSLVVYDVFARVGWEIAPMIQLQGQSYALGLIQEASAEYEIVAVTTLDRVFSQVFRSKARSWALKGKFLGQFAVLGNSAYLDGVLYCLSRTPDHLLAFEPASGDWSMVDVAMPPSCVVCLHILVHGGSLFLIGGEEEAGDISRIAIWKLQMQEKRWREFGFMPDELLQEFRGHRLNHFYTVDRKGVVCFFNTSSYLLLMCDLRGMQWWWPQQCPFQIPRNEQSWLGQALEPQFGVFRC</sequence>
<dbReference type="InterPro" id="IPR050796">
    <property type="entry name" value="SCF_F-box_component"/>
</dbReference>
<dbReference type="PANTHER" id="PTHR31672:SF13">
    <property type="entry name" value="F-BOX PROTEIN CPR30-LIKE"/>
    <property type="match status" value="1"/>
</dbReference>
<protein>
    <submittedName>
        <fullName evidence="1">F-box/kelch-repeat protein At5g15710</fullName>
    </submittedName>
</protein>
<organism evidence="1">
    <name type="scientific">Anthurium amnicola</name>
    <dbReference type="NCBI Taxonomy" id="1678845"/>
    <lineage>
        <taxon>Eukaryota</taxon>
        <taxon>Viridiplantae</taxon>
        <taxon>Streptophyta</taxon>
        <taxon>Embryophyta</taxon>
        <taxon>Tracheophyta</taxon>
        <taxon>Spermatophyta</taxon>
        <taxon>Magnoliopsida</taxon>
        <taxon>Liliopsida</taxon>
        <taxon>Araceae</taxon>
        <taxon>Pothoideae</taxon>
        <taxon>Potheae</taxon>
        <taxon>Anthurium</taxon>
    </lineage>
</organism>
<accession>A0A1D1YBM0</accession>
<name>A0A1D1YBM0_9ARAE</name>
<dbReference type="SUPFAM" id="SSF117281">
    <property type="entry name" value="Kelch motif"/>
    <property type="match status" value="1"/>
</dbReference>
<dbReference type="EMBL" id="GDJX01015921">
    <property type="protein sequence ID" value="JAT52015.1"/>
    <property type="molecule type" value="Transcribed_RNA"/>
</dbReference>
<dbReference type="AlphaFoldDB" id="A0A1D1YBM0"/>
<dbReference type="InterPro" id="IPR015915">
    <property type="entry name" value="Kelch-typ_b-propeller"/>
</dbReference>
<gene>
    <name evidence="1" type="primary">At5g15710_0</name>
    <name evidence="1" type="ORF">g.22572</name>
</gene>